<dbReference type="Pfam" id="PF19300">
    <property type="entry name" value="BPD_transp_1_N"/>
    <property type="match status" value="1"/>
</dbReference>
<sequence>MTRYIVHRLFVAVPVVLGVSLFTFGLVRWIPGDPILVMLGPDAIGADVEGIRRLYGLDRPWPVQYVEWLTNVMRGDLGQSIRTRMPVGQSILQRLPVTIELTILSLLLGLILGIPPAVLAATHRGKVTDAVVGVISLLGISVPGFWLAILLMLLFSLHLRLLPSIGYVPLHENAAGNLRHLLLPALGLALPLGATIMRFMRSSLLEVFGQDYIRTARAKGLTQTKTVLKHALRNALIPVITVIGIQVGRLLGGAVIIEQIFALPGLGRLVFDGISTRDYPVVQGTVLTFTVIFILINLLVDVLYSVIDPRIRLTAR</sequence>
<keyword evidence="4 7" id="KW-0812">Transmembrane</keyword>
<evidence type="ECO:0000256" key="3">
    <source>
        <dbReference type="ARBA" id="ARBA00022475"/>
    </source>
</evidence>
<dbReference type="Pfam" id="PF00528">
    <property type="entry name" value="BPD_transp_1"/>
    <property type="match status" value="1"/>
</dbReference>
<dbReference type="InterPro" id="IPR035906">
    <property type="entry name" value="MetI-like_sf"/>
</dbReference>
<dbReference type="SUPFAM" id="SSF161098">
    <property type="entry name" value="MetI-like"/>
    <property type="match status" value="1"/>
</dbReference>
<feature type="transmembrane region" description="Helical" evidence="7">
    <location>
        <begin position="181"/>
        <end position="200"/>
    </location>
</feature>
<evidence type="ECO:0000313" key="10">
    <source>
        <dbReference type="Proteomes" id="UP000230790"/>
    </source>
</evidence>
<feature type="transmembrane region" description="Helical" evidence="7">
    <location>
        <begin position="101"/>
        <end position="122"/>
    </location>
</feature>
<dbReference type="PROSITE" id="PS50928">
    <property type="entry name" value="ABC_TM1"/>
    <property type="match status" value="1"/>
</dbReference>
<accession>A0A2M8QBW3</accession>
<dbReference type="EMBL" id="PGTN01000057">
    <property type="protein sequence ID" value="PJF47284.1"/>
    <property type="molecule type" value="Genomic_DNA"/>
</dbReference>
<evidence type="ECO:0000256" key="7">
    <source>
        <dbReference type="RuleBase" id="RU363032"/>
    </source>
</evidence>
<keyword evidence="3" id="KW-1003">Cell membrane</keyword>
<dbReference type="InterPro" id="IPR045621">
    <property type="entry name" value="BPD_transp_1_N"/>
</dbReference>
<dbReference type="InterPro" id="IPR000515">
    <property type="entry name" value="MetI-like"/>
</dbReference>
<dbReference type="PANTHER" id="PTHR43163:SF6">
    <property type="entry name" value="DIPEPTIDE TRANSPORT SYSTEM PERMEASE PROTEIN DPPB-RELATED"/>
    <property type="match status" value="1"/>
</dbReference>
<dbReference type="GO" id="GO:0005886">
    <property type="term" value="C:plasma membrane"/>
    <property type="evidence" value="ECO:0007669"/>
    <property type="project" value="UniProtKB-SubCell"/>
</dbReference>
<dbReference type="Proteomes" id="UP000230790">
    <property type="component" value="Unassembled WGS sequence"/>
</dbReference>
<protein>
    <recommendedName>
        <fullName evidence="8">ABC transmembrane type-1 domain-containing protein</fullName>
    </recommendedName>
</protein>
<gene>
    <name evidence="9" type="ORF">CUN48_09530</name>
</gene>
<keyword evidence="5 7" id="KW-1133">Transmembrane helix</keyword>
<evidence type="ECO:0000259" key="8">
    <source>
        <dbReference type="PROSITE" id="PS50928"/>
    </source>
</evidence>
<evidence type="ECO:0000256" key="1">
    <source>
        <dbReference type="ARBA" id="ARBA00004651"/>
    </source>
</evidence>
<dbReference type="AlphaFoldDB" id="A0A2M8QBW3"/>
<feature type="transmembrane region" description="Helical" evidence="7">
    <location>
        <begin position="281"/>
        <end position="307"/>
    </location>
</feature>
<evidence type="ECO:0000313" key="9">
    <source>
        <dbReference type="EMBL" id="PJF47284.1"/>
    </source>
</evidence>
<evidence type="ECO:0000256" key="2">
    <source>
        <dbReference type="ARBA" id="ARBA00022448"/>
    </source>
</evidence>
<dbReference type="PANTHER" id="PTHR43163">
    <property type="entry name" value="DIPEPTIDE TRANSPORT SYSTEM PERMEASE PROTEIN DPPB-RELATED"/>
    <property type="match status" value="1"/>
</dbReference>
<feature type="domain" description="ABC transmembrane type-1" evidence="8">
    <location>
        <begin position="95"/>
        <end position="304"/>
    </location>
</feature>
<evidence type="ECO:0000256" key="4">
    <source>
        <dbReference type="ARBA" id="ARBA00022692"/>
    </source>
</evidence>
<proteinExistence type="inferred from homology"/>
<comment type="caution">
    <text evidence="9">The sequence shown here is derived from an EMBL/GenBank/DDBJ whole genome shotgun (WGS) entry which is preliminary data.</text>
</comment>
<organism evidence="9 10">
    <name type="scientific">Candidatus Thermofonsia Clade 3 bacterium</name>
    <dbReference type="NCBI Taxonomy" id="2364212"/>
    <lineage>
        <taxon>Bacteria</taxon>
        <taxon>Bacillati</taxon>
        <taxon>Chloroflexota</taxon>
        <taxon>Candidatus Thermofontia</taxon>
        <taxon>Candidatus Thermofonsia Clade 3</taxon>
    </lineage>
</organism>
<dbReference type="Gene3D" id="1.10.3720.10">
    <property type="entry name" value="MetI-like"/>
    <property type="match status" value="1"/>
</dbReference>
<keyword evidence="6 7" id="KW-0472">Membrane</keyword>
<evidence type="ECO:0000256" key="5">
    <source>
        <dbReference type="ARBA" id="ARBA00022989"/>
    </source>
</evidence>
<comment type="subcellular location">
    <subcellularLocation>
        <location evidence="1 7">Cell membrane</location>
        <topology evidence="1 7">Multi-pass membrane protein</topology>
    </subcellularLocation>
</comment>
<feature type="transmembrane region" description="Helical" evidence="7">
    <location>
        <begin position="134"/>
        <end position="161"/>
    </location>
</feature>
<keyword evidence="2 7" id="KW-0813">Transport</keyword>
<feature type="transmembrane region" description="Helical" evidence="7">
    <location>
        <begin position="235"/>
        <end position="261"/>
    </location>
</feature>
<evidence type="ECO:0000256" key="6">
    <source>
        <dbReference type="ARBA" id="ARBA00023136"/>
    </source>
</evidence>
<name>A0A2M8QBW3_9CHLR</name>
<comment type="similarity">
    <text evidence="7">Belongs to the binding-protein-dependent transport system permease family.</text>
</comment>
<dbReference type="GO" id="GO:0071916">
    <property type="term" value="F:dipeptide transmembrane transporter activity"/>
    <property type="evidence" value="ECO:0007669"/>
    <property type="project" value="TreeGrafter"/>
</dbReference>
<dbReference type="CDD" id="cd06261">
    <property type="entry name" value="TM_PBP2"/>
    <property type="match status" value="1"/>
</dbReference>
<feature type="transmembrane region" description="Helical" evidence="7">
    <location>
        <begin position="9"/>
        <end position="30"/>
    </location>
</feature>
<reference evidence="9 10" key="1">
    <citation type="submission" date="2017-11" db="EMBL/GenBank/DDBJ databases">
        <title>Evolution of Phototrophy in the Chloroflexi Phylum Driven by Horizontal Gene Transfer.</title>
        <authorList>
            <person name="Ward L.M."/>
            <person name="Hemp J."/>
            <person name="Shih P.M."/>
            <person name="Mcglynn S.E."/>
            <person name="Fischer W."/>
        </authorList>
    </citation>
    <scope>NUCLEOTIDE SEQUENCE [LARGE SCALE GENOMIC DNA]</scope>
    <source>
        <strain evidence="9">JP3_7</strain>
    </source>
</reference>